<evidence type="ECO:0000313" key="2">
    <source>
        <dbReference type="EMBL" id="MBA1375980.1"/>
    </source>
</evidence>
<dbReference type="Proteomes" id="UP000589292">
    <property type="component" value="Unassembled WGS sequence"/>
</dbReference>
<evidence type="ECO:0000313" key="3">
    <source>
        <dbReference type="Proteomes" id="UP000589292"/>
    </source>
</evidence>
<comment type="caution">
    <text evidence="2">The sequence shown here is derived from an EMBL/GenBank/DDBJ whole genome shotgun (WGS) entry which is preliminary data.</text>
</comment>
<evidence type="ECO:0000256" key="1">
    <source>
        <dbReference type="SAM" id="SignalP"/>
    </source>
</evidence>
<accession>A0A7V8UA29</accession>
<dbReference type="EMBL" id="VDES01000003">
    <property type="protein sequence ID" value="MBA1375980.1"/>
    <property type="molecule type" value="Genomic_DNA"/>
</dbReference>
<dbReference type="AlphaFoldDB" id="A0A7V8UA29"/>
<feature type="signal peptide" evidence="1">
    <location>
        <begin position="1"/>
        <end position="17"/>
    </location>
</feature>
<protein>
    <recommendedName>
        <fullName evidence="4">Lipoprotein</fullName>
    </recommendedName>
</protein>
<proteinExistence type="predicted"/>
<gene>
    <name evidence="2" type="ORF">FG486_16680</name>
</gene>
<keyword evidence="1" id="KW-0732">Signal</keyword>
<reference evidence="2 3" key="1">
    <citation type="journal article" date="1994" name="Int. J. Syst. Bacteriol.">
        <title>Phylogenetic positions of novel aerobic, bacteriochlorophyll a-containing bacteria and description of Roseococcus thiosulfatophilus gen. nov., sp. nov., Erythromicrobium ramosum gen. nov., sp. nov., and Erythrobacter litoralis sp. nov.</title>
        <authorList>
            <person name="Yurkov V."/>
            <person name="Stackebrandt E."/>
            <person name="Holmes A."/>
            <person name="Fuerst J.A."/>
            <person name="Hugenholtz P."/>
            <person name="Golecki J."/>
            <person name="Gad'on N."/>
            <person name="Gorlenko V.M."/>
            <person name="Kompantseva E.I."/>
            <person name="Drews G."/>
        </authorList>
    </citation>
    <scope>NUCLEOTIDE SEQUENCE [LARGE SCALE GENOMIC DNA]</scope>
    <source>
        <strain evidence="2 3">KR-99</strain>
    </source>
</reference>
<name>A0A7V8UA29_9SPHN</name>
<feature type="chain" id="PRO_5031410732" description="Lipoprotein" evidence="1">
    <location>
        <begin position="18"/>
        <end position="164"/>
    </location>
</feature>
<sequence>MRLLILPAALSAFVALAGCSEGPAPKAEAATTEPDTQVHMDLTVTRAFNAAMTKAGLDEGQRNVVKAMAHQQAVAITCAGFSVNKARFEDEMNIIYYDDKGKMLDVDSEALHLRERQVMMGFGMVFGAQLAIAASDEKAFCEHAEVERNARDAKHLVLDPPTTG</sequence>
<dbReference type="RefSeq" id="WP_181268371.1">
    <property type="nucleotide sequence ID" value="NZ_BAAAGB010000001.1"/>
</dbReference>
<keyword evidence="3" id="KW-1185">Reference proteome</keyword>
<evidence type="ECO:0008006" key="4">
    <source>
        <dbReference type="Google" id="ProtNLM"/>
    </source>
</evidence>
<organism evidence="2 3">
    <name type="scientific">Sphingomonas ursincola</name>
    <dbReference type="NCBI Taxonomy" id="56361"/>
    <lineage>
        <taxon>Bacteria</taxon>
        <taxon>Pseudomonadati</taxon>
        <taxon>Pseudomonadota</taxon>
        <taxon>Alphaproteobacteria</taxon>
        <taxon>Sphingomonadales</taxon>
        <taxon>Sphingomonadaceae</taxon>
        <taxon>Sphingomonas</taxon>
    </lineage>
</organism>
<dbReference type="PROSITE" id="PS51257">
    <property type="entry name" value="PROKAR_LIPOPROTEIN"/>
    <property type="match status" value="1"/>
</dbReference>